<protein>
    <recommendedName>
        <fullName evidence="8">Major facilitator superfamily (MFS) profile domain-containing protein</fullName>
    </recommendedName>
</protein>
<dbReference type="PANTHER" id="PTHR43791">
    <property type="entry name" value="PERMEASE-RELATED"/>
    <property type="match status" value="1"/>
</dbReference>
<feature type="compositionally biased region" description="Polar residues" evidence="6">
    <location>
        <begin position="25"/>
        <end position="35"/>
    </location>
</feature>
<dbReference type="GO" id="GO:0016020">
    <property type="term" value="C:membrane"/>
    <property type="evidence" value="ECO:0007669"/>
    <property type="project" value="UniProtKB-SubCell"/>
</dbReference>
<evidence type="ECO:0000256" key="4">
    <source>
        <dbReference type="ARBA" id="ARBA00022989"/>
    </source>
</evidence>
<feature type="transmembrane region" description="Helical" evidence="7">
    <location>
        <begin position="308"/>
        <end position="327"/>
    </location>
</feature>
<feature type="transmembrane region" description="Helical" evidence="7">
    <location>
        <begin position="242"/>
        <end position="262"/>
    </location>
</feature>
<comment type="subcellular location">
    <subcellularLocation>
        <location evidence="1">Membrane</location>
        <topology evidence="1">Multi-pass membrane protein</topology>
    </subcellularLocation>
</comment>
<feature type="domain" description="Major facilitator superfamily (MFS) profile" evidence="8">
    <location>
        <begin position="84"/>
        <end position="502"/>
    </location>
</feature>
<feature type="transmembrane region" description="Helical" evidence="7">
    <location>
        <begin position="441"/>
        <end position="462"/>
    </location>
</feature>
<feature type="transmembrane region" description="Helical" evidence="7">
    <location>
        <begin position="176"/>
        <end position="196"/>
    </location>
</feature>
<sequence>MSTPDTKSPATPPITEPVTDPPNPRASNISDTASATHPEKPTSKWISSAEDVAAALADRFFGEEGSSYSKEEERRLRWKLDLRLVPLLWFNATLGYLDKMATATCALYGMKEDTKLVGDQYSWVGGAFYFGYLFWCFPSASLLQKFSIPKTMASAQVVWGFILIGMGFSNNFATLIALRVLLGLLEAPIVPGNILVMSMWYTRPEQSLRYGLTYTGLSSMFTGPIGWAIGFIDNTWYNPWRAFFWILGTITVVWALILGYFLPDNPVKSKFLDEREKAIAIDRVRVNQTGIENKQFKREQFIEALTDVKTWLMVAFNLCISIPNGSLTNFSPLIVNGLGYSAQRSALLMMPTGIIQTVSSYICNGGVFLMAKHYPRHQVRGIFIIFGIVVGMIAVIFLYTLPITDLNSRLAALYMSYFYFGPYVVSLSLVSANFSGHTKKVTVNALIFIAYCISNIIGPQFFKNNQAPLYPLGVGAILGSYVLSLILIVMFMVVCWAENCRRDRRDEAARERVHADTDFRDMTDKQNIHFRYIW</sequence>
<gene>
    <name evidence="9" type="ORF">AJ79_09350</name>
</gene>
<feature type="transmembrane region" description="Helical" evidence="7">
    <location>
        <begin position="152"/>
        <end position="170"/>
    </location>
</feature>
<keyword evidence="4 7" id="KW-1133">Transmembrane helix</keyword>
<dbReference type="InterPro" id="IPR011701">
    <property type="entry name" value="MFS"/>
</dbReference>
<proteinExistence type="predicted"/>
<dbReference type="EMBL" id="PDNB01000258">
    <property type="protein sequence ID" value="PGG97076.1"/>
    <property type="molecule type" value="Genomic_DNA"/>
</dbReference>
<feature type="transmembrane region" description="Helical" evidence="7">
    <location>
        <begin position="413"/>
        <end position="434"/>
    </location>
</feature>
<dbReference type="GO" id="GO:0022857">
    <property type="term" value="F:transmembrane transporter activity"/>
    <property type="evidence" value="ECO:0007669"/>
    <property type="project" value="InterPro"/>
</dbReference>
<comment type="caution">
    <text evidence="9">The sequence shown here is derived from an EMBL/GenBank/DDBJ whole genome shotgun (WGS) entry which is preliminary data.</text>
</comment>
<feature type="compositionally biased region" description="Pro residues" evidence="6">
    <location>
        <begin position="10"/>
        <end position="24"/>
    </location>
</feature>
<reference evidence="9 10" key="1">
    <citation type="submission" date="2017-10" db="EMBL/GenBank/DDBJ databases">
        <title>Comparative genomics in systemic dimorphic fungi from Ajellomycetaceae.</title>
        <authorList>
            <person name="Munoz J.F."/>
            <person name="Mcewen J.G."/>
            <person name="Clay O.K."/>
            <person name="Cuomo C.A."/>
        </authorList>
    </citation>
    <scope>NUCLEOTIDE SEQUENCE [LARGE SCALE GENOMIC DNA]</scope>
    <source>
        <strain evidence="9 10">UAMH5409</strain>
    </source>
</reference>
<feature type="transmembrane region" description="Helical" evidence="7">
    <location>
        <begin position="121"/>
        <end position="140"/>
    </location>
</feature>
<keyword evidence="5 7" id="KW-0472">Membrane</keyword>
<feature type="transmembrane region" description="Helical" evidence="7">
    <location>
        <begin position="474"/>
        <end position="497"/>
    </location>
</feature>
<evidence type="ECO:0000256" key="6">
    <source>
        <dbReference type="SAM" id="MobiDB-lite"/>
    </source>
</evidence>
<dbReference type="Proteomes" id="UP000223968">
    <property type="component" value="Unassembled WGS sequence"/>
</dbReference>
<evidence type="ECO:0000259" key="8">
    <source>
        <dbReference type="PROSITE" id="PS50850"/>
    </source>
</evidence>
<keyword evidence="3 7" id="KW-0812">Transmembrane</keyword>
<feature type="transmembrane region" description="Helical" evidence="7">
    <location>
        <begin position="382"/>
        <end position="401"/>
    </location>
</feature>
<evidence type="ECO:0000256" key="1">
    <source>
        <dbReference type="ARBA" id="ARBA00004141"/>
    </source>
</evidence>
<evidence type="ECO:0000256" key="3">
    <source>
        <dbReference type="ARBA" id="ARBA00022692"/>
    </source>
</evidence>
<dbReference type="SUPFAM" id="SSF103473">
    <property type="entry name" value="MFS general substrate transporter"/>
    <property type="match status" value="1"/>
</dbReference>
<dbReference type="AlphaFoldDB" id="A0A2B7WKF0"/>
<evidence type="ECO:0000256" key="7">
    <source>
        <dbReference type="SAM" id="Phobius"/>
    </source>
</evidence>
<evidence type="ECO:0000313" key="10">
    <source>
        <dbReference type="Proteomes" id="UP000223968"/>
    </source>
</evidence>
<dbReference type="InterPro" id="IPR036259">
    <property type="entry name" value="MFS_trans_sf"/>
</dbReference>
<keyword evidence="2" id="KW-0813">Transport</keyword>
<evidence type="ECO:0000256" key="5">
    <source>
        <dbReference type="ARBA" id="ARBA00023136"/>
    </source>
</evidence>
<dbReference type="OrthoDB" id="6730379at2759"/>
<keyword evidence="10" id="KW-1185">Reference proteome</keyword>
<evidence type="ECO:0000256" key="2">
    <source>
        <dbReference type="ARBA" id="ARBA00022448"/>
    </source>
</evidence>
<dbReference type="PROSITE" id="PS50850">
    <property type="entry name" value="MFS"/>
    <property type="match status" value="1"/>
</dbReference>
<feature type="region of interest" description="Disordered" evidence="6">
    <location>
        <begin position="1"/>
        <end position="45"/>
    </location>
</feature>
<name>A0A2B7WKF0_9EURO</name>
<dbReference type="Gene3D" id="1.20.1250.20">
    <property type="entry name" value="MFS general substrate transporter like domains"/>
    <property type="match status" value="1"/>
</dbReference>
<feature type="transmembrane region" description="Helical" evidence="7">
    <location>
        <begin position="84"/>
        <end position="109"/>
    </location>
</feature>
<dbReference type="STRING" id="1447875.A0A2B7WKF0"/>
<dbReference type="InterPro" id="IPR020846">
    <property type="entry name" value="MFS_dom"/>
</dbReference>
<accession>A0A2B7WKF0</accession>
<feature type="transmembrane region" description="Helical" evidence="7">
    <location>
        <begin position="347"/>
        <end position="370"/>
    </location>
</feature>
<dbReference type="PANTHER" id="PTHR43791:SF97">
    <property type="entry name" value="ALLANTOATE TRANSPORTER, PUTATIVE (AFU_ORTHOLOGUE AFUA_1G14700)-RELATED"/>
    <property type="match status" value="1"/>
</dbReference>
<evidence type="ECO:0000313" key="9">
    <source>
        <dbReference type="EMBL" id="PGG97076.1"/>
    </source>
</evidence>
<organism evidence="9 10">
    <name type="scientific">Helicocarpus griseus UAMH5409</name>
    <dbReference type="NCBI Taxonomy" id="1447875"/>
    <lineage>
        <taxon>Eukaryota</taxon>
        <taxon>Fungi</taxon>
        <taxon>Dikarya</taxon>
        <taxon>Ascomycota</taxon>
        <taxon>Pezizomycotina</taxon>
        <taxon>Eurotiomycetes</taxon>
        <taxon>Eurotiomycetidae</taxon>
        <taxon>Onygenales</taxon>
        <taxon>Ajellomycetaceae</taxon>
        <taxon>Helicocarpus</taxon>
    </lineage>
</organism>
<dbReference type="Pfam" id="PF07690">
    <property type="entry name" value="MFS_1"/>
    <property type="match status" value="1"/>
</dbReference>
<feature type="transmembrane region" description="Helical" evidence="7">
    <location>
        <begin position="208"/>
        <end position="230"/>
    </location>
</feature>